<gene>
    <name evidence="1" type="ORF">PCON_03583</name>
</gene>
<proteinExistence type="predicted"/>
<evidence type="ECO:0000313" key="2">
    <source>
        <dbReference type="Proteomes" id="UP000018144"/>
    </source>
</evidence>
<sequence>MHTTELESLIDSELDGRALQSKRGLVNLLQKDSFFLKLQNAELANVWRQLSGKITSFFETEDSPTLWRDENDASWRRKGHAELTVQRSSAQLFSPNEVRLPIYKNHTEMVKFDSAVDDNFVSVVNIMTKYISGASPEWGELVDCMLLDIRASKIPNDLRLQSPTQNTSYYWIVKHIDFQQWISSASPTNLWLFAPEKCELIKSCGELPGILGAPIKHDEYSTFRIIITGSSDDKDPGSKTLLFVCALMYQLLSSISDEEKSRCILKTFLNVVSEEYKGPMPIQIARDLQASMGKVTLENFLNKLHGSVTARPFPTNSLWKALKTTLLSSAHLLDHPLLVVAAFTFTGETDCFFKEYQLLLKEARCALHLKVLSILETTHDLGKSTIYDLRGETHIEYDTERQGINNLLK</sequence>
<name>U4LQE0_PYROM</name>
<protein>
    <submittedName>
        <fullName evidence="1">Uncharacterized protein</fullName>
    </submittedName>
</protein>
<evidence type="ECO:0000313" key="1">
    <source>
        <dbReference type="EMBL" id="CCX34371.1"/>
    </source>
</evidence>
<organism evidence="1 2">
    <name type="scientific">Pyronema omphalodes (strain CBS 100304)</name>
    <name type="common">Pyronema confluens</name>
    <dbReference type="NCBI Taxonomy" id="1076935"/>
    <lineage>
        <taxon>Eukaryota</taxon>
        <taxon>Fungi</taxon>
        <taxon>Dikarya</taxon>
        <taxon>Ascomycota</taxon>
        <taxon>Pezizomycotina</taxon>
        <taxon>Pezizomycetes</taxon>
        <taxon>Pezizales</taxon>
        <taxon>Pyronemataceae</taxon>
        <taxon>Pyronema</taxon>
    </lineage>
</organism>
<dbReference type="EMBL" id="HF936526">
    <property type="protein sequence ID" value="CCX34371.1"/>
    <property type="molecule type" value="Genomic_DNA"/>
</dbReference>
<reference evidence="1 2" key="1">
    <citation type="journal article" date="2013" name="PLoS Genet.">
        <title>The genome and development-dependent transcriptomes of Pyronema confluens: a window into fungal evolution.</title>
        <authorList>
            <person name="Traeger S."/>
            <person name="Altegoer F."/>
            <person name="Freitag M."/>
            <person name="Gabaldon T."/>
            <person name="Kempken F."/>
            <person name="Kumar A."/>
            <person name="Marcet-Houben M."/>
            <person name="Poggeler S."/>
            <person name="Stajich J.E."/>
            <person name="Nowrousian M."/>
        </authorList>
    </citation>
    <scope>NUCLEOTIDE SEQUENCE [LARGE SCALE GENOMIC DNA]</scope>
    <source>
        <strain evidence="2">CBS 100304</strain>
        <tissue evidence="1">Vegetative mycelium</tissue>
    </source>
</reference>
<dbReference type="AlphaFoldDB" id="U4LQE0"/>
<dbReference type="OrthoDB" id="1658288at2759"/>
<accession>U4LQE0</accession>
<dbReference type="Proteomes" id="UP000018144">
    <property type="component" value="Unassembled WGS sequence"/>
</dbReference>
<keyword evidence="2" id="KW-1185">Reference proteome</keyword>